<evidence type="ECO:0000256" key="1">
    <source>
        <dbReference type="ARBA" id="ARBA00023268"/>
    </source>
</evidence>
<gene>
    <name evidence="4" type="primary">LOC114868409</name>
</gene>
<dbReference type="GO" id="GO:0003824">
    <property type="term" value="F:catalytic activity"/>
    <property type="evidence" value="ECO:0007669"/>
    <property type="project" value="UniProtKB-KW"/>
</dbReference>
<dbReference type="PANTHER" id="PTHR37984">
    <property type="entry name" value="PROTEIN CBG26694"/>
    <property type="match status" value="1"/>
</dbReference>
<protein>
    <submittedName>
        <fullName evidence="4">Uncharacterized protein LOC114868409</fullName>
    </submittedName>
</protein>
<dbReference type="PANTHER" id="PTHR37984:SF5">
    <property type="entry name" value="PROTEIN NYNRIN-LIKE"/>
    <property type="match status" value="1"/>
</dbReference>
<dbReference type="RefSeq" id="XP_029027790.1">
    <property type="nucleotide sequence ID" value="XM_029171957.3"/>
</dbReference>
<dbReference type="Pfam" id="PF17919">
    <property type="entry name" value="RT_RNaseH_2"/>
    <property type="match status" value="1"/>
</dbReference>
<dbReference type="GO" id="GO:0006259">
    <property type="term" value="P:DNA metabolic process"/>
    <property type="evidence" value="ECO:0007669"/>
    <property type="project" value="UniProtKB-ARBA"/>
</dbReference>
<organism evidence="3 4">
    <name type="scientific">Betta splendens</name>
    <name type="common">Siamese fighting fish</name>
    <dbReference type="NCBI Taxonomy" id="158456"/>
    <lineage>
        <taxon>Eukaryota</taxon>
        <taxon>Metazoa</taxon>
        <taxon>Chordata</taxon>
        <taxon>Craniata</taxon>
        <taxon>Vertebrata</taxon>
        <taxon>Euteleostomi</taxon>
        <taxon>Actinopterygii</taxon>
        <taxon>Neopterygii</taxon>
        <taxon>Teleostei</taxon>
        <taxon>Neoteleostei</taxon>
        <taxon>Acanthomorphata</taxon>
        <taxon>Anabantaria</taxon>
        <taxon>Anabantiformes</taxon>
        <taxon>Anabantoidei</taxon>
        <taxon>Osphronemidae</taxon>
        <taxon>Betta</taxon>
    </lineage>
</organism>
<dbReference type="SUPFAM" id="SSF56672">
    <property type="entry name" value="DNA/RNA polymerases"/>
    <property type="match status" value="1"/>
</dbReference>
<name>A0A6P7PCS6_BETSP</name>
<dbReference type="OrthoDB" id="8947436at2759"/>
<reference evidence="4" key="1">
    <citation type="submission" date="2025-08" db="UniProtKB">
        <authorList>
            <consortium name="RefSeq"/>
        </authorList>
    </citation>
    <scope>IDENTIFICATION</scope>
</reference>
<keyword evidence="3" id="KW-1185">Reference proteome</keyword>
<dbReference type="GeneID" id="114868409"/>
<proteinExistence type="predicted"/>
<sequence>MSMKQNIEWSREAEEAFTSLKLALTGATVLSLPDYSKPFVQTVDWKGHFMTSILAQQTGGCYKPVAYYSKRLDPVACVLPSCVRAVCAAALAEHCSAEVVLFHTFELLVPHAVGILLTQTKMSFLAPARHLSILSTHGCDDLYWQASGACGALLCANVLHTPNGKTLFHSFAGLVERTNGTVKLSLKKTMEQTGRSWPEFLDLVEMYMRITPTGNGLTPFEIIYGRPFVLPIMTDVKEKKESQTLAEWMTNLLKEKEIVNANKLPDAALSQQEEKIEPGDQILIKAIKQKTWSSLRWEEPYTVVLTTRWL</sequence>
<dbReference type="Gene3D" id="2.30.30.850">
    <property type="match status" value="1"/>
</dbReference>
<evidence type="ECO:0000259" key="2">
    <source>
        <dbReference type="Pfam" id="PF17919"/>
    </source>
</evidence>
<dbReference type="Gene3D" id="3.10.20.370">
    <property type="match status" value="1"/>
</dbReference>
<feature type="domain" description="Reverse transcriptase/retrotransposon-derived protein RNase H-like" evidence="2">
    <location>
        <begin position="9"/>
        <end position="90"/>
    </location>
</feature>
<evidence type="ECO:0000313" key="3">
    <source>
        <dbReference type="Proteomes" id="UP000515150"/>
    </source>
</evidence>
<dbReference type="InterPro" id="IPR043502">
    <property type="entry name" value="DNA/RNA_pol_sf"/>
</dbReference>
<accession>A0A6P7PCS6</accession>
<dbReference type="InterPro" id="IPR012337">
    <property type="entry name" value="RNaseH-like_sf"/>
</dbReference>
<dbReference type="SUPFAM" id="SSF53098">
    <property type="entry name" value="Ribonuclease H-like"/>
    <property type="match status" value="1"/>
</dbReference>
<dbReference type="Gene3D" id="3.30.420.10">
    <property type="entry name" value="Ribonuclease H-like superfamily/Ribonuclease H"/>
    <property type="match status" value="1"/>
</dbReference>
<keyword evidence="1" id="KW-0511">Multifunctional enzyme</keyword>
<dbReference type="AlphaFoldDB" id="A0A6P7PCS6"/>
<dbReference type="KEGG" id="bspl:114868409"/>
<dbReference type="InterPro" id="IPR036397">
    <property type="entry name" value="RNaseH_sf"/>
</dbReference>
<dbReference type="Proteomes" id="UP000515150">
    <property type="component" value="Chromosome 13"/>
</dbReference>
<dbReference type="GO" id="GO:0003676">
    <property type="term" value="F:nucleic acid binding"/>
    <property type="evidence" value="ECO:0007669"/>
    <property type="project" value="InterPro"/>
</dbReference>
<dbReference type="InterPro" id="IPR041577">
    <property type="entry name" value="RT_RNaseH_2"/>
</dbReference>
<dbReference type="InParanoid" id="A0A6P7PCS6"/>
<dbReference type="InterPro" id="IPR050951">
    <property type="entry name" value="Retrovirus_Pol_polyprotein"/>
</dbReference>
<evidence type="ECO:0000313" key="4">
    <source>
        <dbReference type="RefSeq" id="XP_029027790.1"/>
    </source>
</evidence>